<protein>
    <submittedName>
        <fullName evidence="2">Indole-diterpene biosynthesis protein PaxU</fullName>
    </submittedName>
</protein>
<keyword evidence="1" id="KW-0472">Membrane</keyword>
<keyword evidence="3" id="KW-1185">Reference proteome</keyword>
<reference evidence="3" key="1">
    <citation type="submission" date="2017-02" db="EMBL/GenBank/DDBJ databases">
        <authorList>
            <person name="Tafer H."/>
            <person name="Lopandic K."/>
        </authorList>
    </citation>
    <scope>NUCLEOTIDE SEQUENCE [LARGE SCALE GENOMIC DNA]</scope>
    <source>
        <strain evidence="3">CBS 366.77</strain>
    </source>
</reference>
<dbReference type="OrthoDB" id="77878at2759"/>
<gene>
    <name evidence="2" type="ORF">PHISCL_04906</name>
</gene>
<keyword evidence="1" id="KW-1133">Transmembrane helix</keyword>
<proteinExistence type="predicted"/>
<sequence length="288" mass="31998">MAVDAKEENNPLTSFVNLAPSIYIQEPPDATDETDKPTKIILLAFWMNAPPRALVKYVLEYRRLAPSARIIFILSSTEDFTLRASTSAQEARVAPVVEALRGSVSPENPVFLHLFSNGGVCTTTHLLAAYKKATGKPLSISSMLIDSAPGRATVTAAARAFSYVLPKFWILRLFSKAIMYTLLIAFGLVRKLTRTPDAVSRARKAINDTRMLHAAGSSGVLRRCYMYSDADRLIDCKDVETHAVAAEASGWKVRCEKFHGTQHVSHMRGDPDRYWKIVEEYLNDSMSL</sequence>
<dbReference type="Proteomes" id="UP000266188">
    <property type="component" value="Unassembled WGS sequence"/>
</dbReference>
<dbReference type="AlphaFoldDB" id="A0A3A3A0B3"/>
<dbReference type="STRING" id="2070753.A0A3A3A0B3"/>
<feature type="transmembrane region" description="Helical" evidence="1">
    <location>
        <begin position="169"/>
        <end position="189"/>
    </location>
</feature>
<evidence type="ECO:0000256" key="1">
    <source>
        <dbReference type="SAM" id="Phobius"/>
    </source>
</evidence>
<evidence type="ECO:0000313" key="2">
    <source>
        <dbReference type="EMBL" id="RJE22761.1"/>
    </source>
</evidence>
<dbReference type="EMBL" id="MVGC01000152">
    <property type="protein sequence ID" value="RJE22761.1"/>
    <property type="molecule type" value="Genomic_DNA"/>
</dbReference>
<accession>A0A3A3A0B3</accession>
<evidence type="ECO:0000313" key="3">
    <source>
        <dbReference type="Proteomes" id="UP000266188"/>
    </source>
</evidence>
<dbReference type="PANTHER" id="PTHR12265:SF36">
    <property type="entry name" value="P450, PUTATIVE (EUROFUNG)-RELATED"/>
    <property type="match status" value="1"/>
</dbReference>
<name>A0A3A3A0B3_9EURO</name>
<dbReference type="InterPro" id="IPR008547">
    <property type="entry name" value="DUF829_TMEM53"/>
</dbReference>
<comment type="caution">
    <text evidence="2">The sequence shown here is derived from an EMBL/GenBank/DDBJ whole genome shotgun (WGS) entry which is preliminary data.</text>
</comment>
<organism evidence="2 3">
    <name type="scientific">Aspergillus sclerotialis</name>
    <dbReference type="NCBI Taxonomy" id="2070753"/>
    <lineage>
        <taxon>Eukaryota</taxon>
        <taxon>Fungi</taxon>
        <taxon>Dikarya</taxon>
        <taxon>Ascomycota</taxon>
        <taxon>Pezizomycotina</taxon>
        <taxon>Eurotiomycetes</taxon>
        <taxon>Eurotiomycetidae</taxon>
        <taxon>Eurotiales</taxon>
        <taxon>Aspergillaceae</taxon>
        <taxon>Aspergillus</taxon>
        <taxon>Aspergillus subgen. Polypaecilum</taxon>
    </lineage>
</organism>
<keyword evidence="1" id="KW-0812">Transmembrane</keyword>
<dbReference type="Pfam" id="PF05705">
    <property type="entry name" value="DUF829"/>
    <property type="match status" value="1"/>
</dbReference>
<dbReference type="PANTHER" id="PTHR12265">
    <property type="entry name" value="TRANSMEMBRANE PROTEIN 53"/>
    <property type="match status" value="1"/>
</dbReference>